<organism evidence="8 9">
    <name type="scientific">Ahniella affigens</name>
    <dbReference type="NCBI Taxonomy" id="2021234"/>
    <lineage>
        <taxon>Bacteria</taxon>
        <taxon>Pseudomonadati</taxon>
        <taxon>Pseudomonadota</taxon>
        <taxon>Gammaproteobacteria</taxon>
        <taxon>Lysobacterales</taxon>
        <taxon>Rhodanobacteraceae</taxon>
        <taxon>Ahniella</taxon>
    </lineage>
</organism>
<evidence type="ECO:0000256" key="7">
    <source>
        <dbReference type="SAM" id="Phobius"/>
    </source>
</evidence>
<keyword evidence="3 7" id="KW-0812">Transmembrane</keyword>
<dbReference type="Pfam" id="PF03741">
    <property type="entry name" value="TerC"/>
    <property type="match status" value="1"/>
</dbReference>
<feature type="transmembrane region" description="Helical" evidence="7">
    <location>
        <begin position="7"/>
        <end position="30"/>
    </location>
</feature>
<protein>
    <recommendedName>
        <fullName evidence="10">TerC family protein</fullName>
    </recommendedName>
</protein>
<sequence length="340" mass="38053">MTTVGEWWMWVAFFAFVIVAIVVDLVVLRAQGAHKVSVKEAAGWSLIWVLLALVFCAGLWWYLRDSFGPQVAAQKASEFLTGYLIEKSLSVDNIFVFLMIFTYFAVPLEFQKRVIIIGVIGAIVLRAVMILLGAVLIAKFHWILYLFGLFLLITGGKMLWFADEAPDLEQNPILRWMRRHLPLSRDFQGEQFSYFRDGKRWLTPLFVVVVLIAVTDIIFAVDSIPAIFAITEDPFIVMTANIFAILGLRALYFLLADMKERFHLLTYGLALVLIFVGTKMLVVDFFKIPAFMSLGIVVSILVTSVLISMMSPPKVMAPAADAPGSDSGPTAAPLPNPDRH</sequence>
<feature type="transmembrane region" description="Helical" evidence="7">
    <location>
        <begin position="142"/>
        <end position="162"/>
    </location>
</feature>
<reference evidence="8 9" key="1">
    <citation type="submission" date="2018-03" db="EMBL/GenBank/DDBJ databases">
        <title>Ahniella affigens gen. nov., sp. nov., a gammaproteobacterium isolated from sandy soil near a stream.</title>
        <authorList>
            <person name="Ko Y."/>
            <person name="Kim J.-H."/>
        </authorList>
    </citation>
    <scope>NUCLEOTIDE SEQUENCE [LARGE SCALE GENOMIC DNA]</scope>
    <source>
        <strain evidence="8 9">D13</strain>
    </source>
</reference>
<feature type="region of interest" description="Disordered" evidence="6">
    <location>
        <begin position="318"/>
        <end position="340"/>
    </location>
</feature>
<feature type="transmembrane region" description="Helical" evidence="7">
    <location>
        <begin position="288"/>
        <end position="307"/>
    </location>
</feature>
<proteinExistence type="inferred from homology"/>
<dbReference type="OrthoDB" id="9783692at2"/>
<evidence type="ECO:0000256" key="3">
    <source>
        <dbReference type="ARBA" id="ARBA00022692"/>
    </source>
</evidence>
<dbReference type="Proteomes" id="UP000241074">
    <property type="component" value="Chromosome"/>
</dbReference>
<evidence type="ECO:0000256" key="1">
    <source>
        <dbReference type="ARBA" id="ARBA00004141"/>
    </source>
</evidence>
<accession>A0A2P1PV16</accession>
<gene>
    <name evidence="8" type="ORF">C7S18_16540</name>
</gene>
<dbReference type="InterPro" id="IPR005496">
    <property type="entry name" value="Integral_membrane_TerC"/>
</dbReference>
<evidence type="ECO:0008006" key="10">
    <source>
        <dbReference type="Google" id="ProtNLM"/>
    </source>
</evidence>
<feature type="transmembrane region" description="Helical" evidence="7">
    <location>
        <begin position="262"/>
        <end position="282"/>
    </location>
</feature>
<comment type="subcellular location">
    <subcellularLocation>
        <location evidence="1">Membrane</location>
        <topology evidence="1">Multi-pass membrane protein</topology>
    </subcellularLocation>
</comment>
<dbReference type="PANTHER" id="PTHR30238">
    <property type="entry name" value="MEMBRANE BOUND PREDICTED REDOX MODULATOR"/>
    <property type="match status" value="1"/>
</dbReference>
<evidence type="ECO:0000256" key="4">
    <source>
        <dbReference type="ARBA" id="ARBA00022989"/>
    </source>
</evidence>
<evidence type="ECO:0000256" key="6">
    <source>
        <dbReference type="SAM" id="MobiDB-lite"/>
    </source>
</evidence>
<dbReference type="GO" id="GO:0016020">
    <property type="term" value="C:membrane"/>
    <property type="evidence" value="ECO:0007669"/>
    <property type="project" value="UniProtKB-SubCell"/>
</dbReference>
<feature type="transmembrane region" description="Helical" evidence="7">
    <location>
        <begin position="205"/>
        <end position="229"/>
    </location>
</feature>
<dbReference type="EMBL" id="CP027860">
    <property type="protein sequence ID" value="AVP98697.1"/>
    <property type="molecule type" value="Genomic_DNA"/>
</dbReference>
<dbReference type="NCBIfam" id="TIGR03718">
    <property type="entry name" value="R_switched_Alx"/>
    <property type="match status" value="1"/>
</dbReference>
<feature type="transmembrane region" description="Helical" evidence="7">
    <location>
        <begin position="83"/>
        <end position="106"/>
    </location>
</feature>
<evidence type="ECO:0000313" key="9">
    <source>
        <dbReference type="Proteomes" id="UP000241074"/>
    </source>
</evidence>
<dbReference type="AlphaFoldDB" id="A0A2P1PV16"/>
<dbReference type="InterPro" id="IPR022369">
    <property type="entry name" value="Integral_membrane_TerC_rswitch"/>
</dbReference>
<keyword evidence="9" id="KW-1185">Reference proteome</keyword>
<evidence type="ECO:0000256" key="5">
    <source>
        <dbReference type="ARBA" id="ARBA00023136"/>
    </source>
</evidence>
<feature type="transmembrane region" description="Helical" evidence="7">
    <location>
        <begin position="42"/>
        <end position="63"/>
    </location>
</feature>
<feature type="transmembrane region" description="Helical" evidence="7">
    <location>
        <begin position="113"/>
        <end position="136"/>
    </location>
</feature>
<name>A0A2P1PV16_9GAMM</name>
<keyword evidence="5 7" id="KW-0472">Membrane</keyword>
<dbReference type="KEGG" id="xba:C7S18_16540"/>
<comment type="similarity">
    <text evidence="2">Belongs to the TerC family.</text>
</comment>
<keyword evidence="4 7" id="KW-1133">Transmembrane helix</keyword>
<evidence type="ECO:0000256" key="2">
    <source>
        <dbReference type="ARBA" id="ARBA00007511"/>
    </source>
</evidence>
<dbReference type="PANTHER" id="PTHR30238:SF0">
    <property type="entry name" value="THYLAKOID MEMBRANE PROTEIN TERC, CHLOROPLASTIC"/>
    <property type="match status" value="1"/>
</dbReference>
<reference evidence="8 9" key="2">
    <citation type="submission" date="2018-03" db="EMBL/GenBank/DDBJ databases">
        <authorList>
            <person name="Keele B.F."/>
        </authorList>
    </citation>
    <scope>NUCLEOTIDE SEQUENCE [LARGE SCALE GENOMIC DNA]</scope>
    <source>
        <strain evidence="8 9">D13</strain>
    </source>
</reference>
<feature type="transmembrane region" description="Helical" evidence="7">
    <location>
        <begin position="235"/>
        <end position="255"/>
    </location>
</feature>
<evidence type="ECO:0000313" key="8">
    <source>
        <dbReference type="EMBL" id="AVP98697.1"/>
    </source>
</evidence>